<gene>
    <name evidence="3" type="ORF">ETSY1_11590</name>
</gene>
<dbReference type="SUPFAM" id="SSF56529">
    <property type="entry name" value="FAH"/>
    <property type="match status" value="1"/>
</dbReference>
<keyword evidence="4" id="KW-1185">Reference proteome</keyword>
<evidence type="ECO:0000256" key="1">
    <source>
        <dbReference type="ARBA" id="ARBA00023239"/>
    </source>
</evidence>
<evidence type="ECO:0000259" key="2">
    <source>
        <dbReference type="Pfam" id="PF01557"/>
    </source>
</evidence>
<dbReference type="InterPro" id="IPR036663">
    <property type="entry name" value="Fumarylacetoacetase_C_sf"/>
</dbReference>
<protein>
    <recommendedName>
        <fullName evidence="2">Fumarylacetoacetase-like C-terminal domain-containing protein</fullName>
    </recommendedName>
</protein>
<evidence type="ECO:0000313" key="3">
    <source>
        <dbReference type="EMBL" id="ETX00334.1"/>
    </source>
</evidence>
<dbReference type="Gene3D" id="3.90.850.10">
    <property type="entry name" value="Fumarylacetoacetase-like, C-terminal domain"/>
    <property type="match status" value="1"/>
</dbReference>
<dbReference type="AlphaFoldDB" id="W4LQL6"/>
<dbReference type="Proteomes" id="UP000019141">
    <property type="component" value="Unassembled WGS sequence"/>
</dbReference>
<dbReference type="EMBL" id="AZHW01000351">
    <property type="protein sequence ID" value="ETX00334.1"/>
    <property type="molecule type" value="Genomic_DNA"/>
</dbReference>
<dbReference type="GO" id="GO:0008684">
    <property type="term" value="F:2-oxopent-4-enoate hydratase activity"/>
    <property type="evidence" value="ECO:0007669"/>
    <property type="project" value="TreeGrafter"/>
</dbReference>
<dbReference type="PANTHER" id="PTHR30143:SF0">
    <property type="entry name" value="2-KETO-4-PENTENOATE HYDRATASE"/>
    <property type="match status" value="1"/>
</dbReference>
<accession>W4LQL6</accession>
<dbReference type="InterPro" id="IPR011234">
    <property type="entry name" value="Fumarylacetoacetase-like_C"/>
</dbReference>
<proteinExistence type="predicted"/>
<feature type="domain" description="Fumarylacetoacetase-like C-terminal" evidence="2">
    <location>
        <begin position="97"/>
        <end position="261"/>
    </location>
</feature>
<comment type="caution">
    <text evidence="3">The sequence shown here is derived from an EMBL/GenBank/DDBJ whole genome shotgun (WGS) entry which is preliminary data.</text>
</comment>
<evidence type="ECO:0000313" key="4">
    <source>
        <dbReference type="Proteomes" id="UP000019141"/>
    </source>
</evidence>
<dbReference type="GO" id="GO:0005737">
    <property type="term" value="C:cytoplasm"/>
    <property type="evidence" value="ECO:0007669"/>
    <property type="project" value="TreeGrafter"/>
</dbReference>
<dbReference type="InterPro" id="IPR050772">
    <property type="entry name" value="Hydratase-Decarb/MhpD_sf"/>
</dbReference>
<name>W4LQL6_ENTF1</name>
<dbReference type="HOGENOM" id="CLU_060136_1_0_7"/>
<sequence length="266" mass="27985">MSDISHIQQAAAYVSKQYEANEPIDIMVQDFVPRTVEDAYTVQASVLELLHTSRGPVGGYKIASTNPASRQRTGVSGPCASGIFQRQIYHSPATFNPGDYHQFCIECEVGARLAADLPASGAPYTRSRVVDAIEWLATAFELIDRREAASGSGAYAPDIKSISTLANAGAVLGAPVTDWHGIDLAAARGTMTINGELVSEGPGSNVMGHPLEALAWLANLKAEQGRELKAGMLILTGTLTNLMPLSSGDTATVAIEGLGEASLKLS</sequence>
<reference evidence="3 4" key="1">
    <citation type="journal article" date="2014" name="Nature">
        <title>An environmental bacterial taxon with a large and distinct metabolic repertoire.</title>
        <authorList>
            <person name="Wilson M.C."/>
            <person name="Mori T."/>
            <person name="Ruckert C."/>
            <person name="Uria A.R."/>
            <person name="Helf M.J."/>
            <person name="Takada K."/>
            <person name="Gernert C."/>
            <person name="Steffens U.A."/>
            <person name="Heycke N."/>
            <person name="Schmitt S."/>
            <person name="Rinke C."/>
            <person name="Helfrich E.J."/>
            <person name="Brachmann A.O."/>
            <person name="Gurgui C."/>
            <person name="Wakimoto T."/>
            <person name="Kracht M."/>
            <person name="Crusemann M."/>
            <person name="Hentschel U."/>
            <person name="Abe I."/>
            <person name="Matsunaga S."/>
            <person name="Kalinowski J."/>
            <person name="Takeyama H."/>
            <person name="Piel J."/>
        </authorList>
    </citation>
    <scope>NUCLEOTIDE SEQUENCE [LARGE SCALE GENOMIC DNA]</scope>
    <source>
        <strain evidence="4">TSY1</strain>
    </source>
</reference>
<dbReference type="PANTHER" id="PTHR30143">
    <property type="entry name" value="ACID HYDRATASE"/>
    <property type="match status" value="1"/>
</dbReference>
<keyword evidence="1" id="KW-0456">Lyase</keyword>
<dbReference type="Pfam" id="PF01557">
    <property type="entry name" value="FAA_hydrolase"/>
    <property type="match status" value="1"/>
</dbReference>
<organism evidence="3 4">
    <name type="scientific">Entotheonella factor</name>
    <dbReference type="NCBI Taxonomy" id="1429438"/>
    <lineage>
        <taxon>Bacteria</taxon>
        <taxon>Pseudomonadati</taxon>
        <taxon>Nitrospinota/Tectimicrobiota group</taxon>
        <taxon>Candidatus Tectimicrobiota</taxon>
        <taxon>Candidatus Entotheonellia</taxon>
        <taxon>Candidatus Entotheonellales</taxon>
        <taxon>Candidatus Entotheonellaceae</taxon>
        <taxon>Candidatus Entotheonella</taxon>
    </lineage>
</organism>